<evidence type="ECO:0000313" key="7">
    <source>
        <dbReference type="EMBL" id="CAG6472785.1"/>
    </source>
</evidence>
<dbReference type="InterPro" id="IPR001314">
    <property type="entry name" value="Peptidase_S1A"/>
</dbReference>
<dbReference type="InterPro" id="IPR009003">
    <property type="entry name" value="Peptidase_S1_PA"/>
</dbReference>
<dbReference type="PANTHER" id="PTHR24250:SF50">
    <property type="entry name" value="PEPTIDASE S1 DOMAIN-CONTAINING PROTEIN"/>
    <property type="match status" value="1"/>
</dbReference>
<keyword evidence="1" id="KW-1015">Disulfide bond</keyword>
<keyword evidence="4" id="KW-0472">Membrane</keyword>
<evidence type="ECO:0000259" key="6">
    <source>
        <dbReference type="PROSITE" id="PS50240"/>
    </source>
</evidence>
<evidence type="ECO:0000256" key="2">
    <source>
        <dbReference type="ARBA" id="ARBA00024195"/>
    </source>
</evidence>
<sequence length="288" mass="31218">MVAMKIILPFLCALALASGSRVELYKRRSVKEIEFAPDGRIVNGGEAQPGQFPYQALVLSYFDGDEEALCGGSLLSTKYVLTAAHCVMSLYIEGAFATHGKVILGVHNRQLEEPSQQSIDFASINTHNWNIAEMQNDIATIELATPAVFNDYVQPIELPAMSDQRTFSGMLATVSGFGRTNDIPESPESDMVRYTRNPVLTNANCRAMLEPFSVQPQHLCLSGIGGRSPCHGDSGGPLTIQEDGRSVQIGVVAFVLGGICSVGVPVGFMRVSYFLDWIAENSDVVLRP</sequence>
<keyword evidence="3" id="KW-0720">Serine protease</keyword>
<dbReference type="PROSITE" id="PS00134">
    <property type="entry name" value="TRYPSIN_HIS"/>
    <property type="match status" value="1"/>
</dbReference>
<reference evidence="7" key="1">
    <citation type="submission" date="2021-05" db="EMBL/GenBank/DDBJ databases">
        <authorList>
            <person name="Alioto T."/>
            <person name="Alioto T."/>
            <person name="Gomez Garrido J."/>
        </authorList>
    </citation>
    <scope>NUCLEOTIDE SEQUENCE</scope>
</reference>
<dbReference type="PROSITE" id="PS00135">
    <property type="entry name" value="TRYPSIN_SER"/>
    <property type="match status" value="1"/>
</dbReference>
<dbReference type="PROSITE" id="PS50240">
    <property type="entry name" value="TRYPSIN_DOM"/>
    <property type="match status" value="1"/>
</dbReference>
<evidence type="ECO:0000256" key="1">
    <source>
        <dbReference type="ARBA" id="ARBA00023157"/>
    </source>
</evidence>
<dbReference type="PANTHER" id="PTHR24250">
    <property type="entry name" value="CHYMOTRYPSIN-RELATED"/>
    <property type="match status" value="1"/>
</dbReference>
<keyword evidence="3" id="KW-0378">Hydrolase</keyword>
<dbReference type="PRINTS" id="PR00722">
    <property type="entry name" value="CHYMOTRYPSIN"/>
</dbReference>
<dbReference type="InterPro" id="IPR043504">
    <property type="entry name" value="Peptidase_S1_PA_chymotrypsin"/>
</dbReference>
<feature type="chain" id="PRO_5034758895" evidence="5">
    <location>
        <begin position="20"/>
        <end position="288"/>
    </location>
</feature>
<name>A0A8D8FJ60_CULPI</name>
<protein>
    <submittedName>
        <fullName evidence="7">Chymotrypsin BI</fullName>
    </submittedName>
</protein>
<evidence type="ECO:0000256" key="5">
    <source>
        <dbReference type="SAM" id="SignalP"/>
    </source>
</evidence>
<proteinExistence type="inferred from homology"/>
<dbReference type="SUPFAM" id="SSF50494">
    <property type="entry name" value="Trypsin-like serine proteases"/>
    <property type="match status" value="1"/>
</dbReference>
<feature type="domain" description="Peptidase S1" evidence="6">
    <location>
        <begin position="41"/>
        <end position="283"/>
    </location>
</feature>
<dbReference type="FunFam" id="2.40.10.10:FF:000068">
    <property type="entry name" value="transmembrane protease serine 2"/>
    <property type="match status" value="1"/>
</dbReference>
<dbReference type="AlphaFoldDB" id="A0A8D8FJ60"/>
<dbReference type="GO" id="GO:0004252">
    <property type="term" value="F:serine-type endopeptidase activity"/>
    <property type="evidence" value="ECO:0007669"/>
    <property type="project" value="InterPro"/>
</dbReference>
<accession>A0A8D8FJ60</accession>
<dbReference type="Gene3D" id="2.40.10.10">
    <property type="entry name" value="Trypsin-like serine proteases"/>
    <property type="match status" value="1"/>
</dbReference>
<evidence type="ECO:0000256" key="3">
    <source>
        <dbReference type="RuleBase" id="RU363034"/>
    </source>
</evidence>
<dbReference type="InterPro" id="IPR033116">
    <property type="entry name" value="TRYPSIN_SER"/>
</dbReference>
<feature type="transmembrane region" description="Helical" evidence="4">
    <location>
        <begin position="247"/>
        <end position="268"/>
    </location>
</feature>
<dbReference type="CDD" id="cd00190">
    <property type="entry name" value="Tryp_SPc"/>
    <property type="match status" value="1"/>
</dbReference>
<keyword evidence="5" id="KW-0732">Signal</keyword>
<keyword evidence="4" id="KW-1133">Transmembrane helix</keyword>
<dbReference type="InterPro" id="IPR001254">
    <property type="entry name" value="Trypsin_dom"/>
</dbReference>
<dbReference type="SMART" id="SM00020">
    <property type="entry name" value="Tryp_SPc"/>
    <property type="match status" value="1"/>
</dbReference>
<comment type="similarity">
    <text evidence="2">Belongs to the peptidase S1 family. CLIP subfamily.</text>
</comment>
<dbReference type="InterPro" id="IPR018114">
    <property type="entry name" value="TRYPSIN_HIS"/>
</dbReference>
<dbReference type="EMBL" id="HBUE01071445">
    <property type="protein sequence ID" value="CAG6472785.1"/>
    <property type="molecule type" value="Transcribed_RNA"/>
</dbReference>
<dbReference type="Pfam" id="PF00089">
    <property type="entry name" value="Trypsin"/>
    <property type="match status" value="1"/>
</dbReference>
<keyword evidence="3" id="KW-0645">Protease</keyword>
<evidence type="ECO:0000256" key="4">
    <source>
        <dbReference type="SAM" id="Phobius"/>
    </source>
</evidence>
<feature type="signal peptide" evidence="5">
    <location>
        <begin position="1"/>
        <end position="19"/>
    </location>
</feature>
<organism evidence="7">
    <name type="scientific">Culex pipiens</name>
    <name type="common">House mosquito</name>
    <dbReference type="NCBI Taxonomy" id="7175"/>
    <lineage>
        <taxon>Eukaryota</taxon>
        <taxon>Metazoa</taxon>
        <taxon>Ecdysozoa</taxon>
        <taxon>Arthropoda</taxon>
        <taxon>Hexapoda</taxon>
        <taxon>Insecta</taxon>
        <taxon>Pterygota</taxon>
        <taxon>Neoptera</taxon>
        <taxon>Endopterygota</taxon>
        <taxon>Diptera</taxon>
        <taxon>Nematocera</taxon>
        <taxon>Culicoidea</taxon>
        <taxon>Culicidae</taxon>
        <taxon>Culicinae</taxon>
        <taxon>Culicini</taxon>
        <taxon>Culex</taxon>
        <taxon>Culex</taxon>
    </lineage>
</organism>
<dbReference type="GO" id="GO:0006508">
    <property type="term" value="P:proteolysis"/>
    <property type="evidence" value="ECO:0007669"/>
    <property type="project" value="UniProtKB-KW"/>
</dbReference>
<keyword evidence="4" id="KW-0812">Transmembrane</keyword>